<dbReference type="Pfam" id="PF07729">
    <property type="entry name" value="FCD"/>
    <property type="match status" value="1"/>
</dbReference>
<dbReference type="EMBL" id="QYBB01000023">
    <property type="protein sequence ID" value="RYC30579.1"/>
    <property type="molecule type" value="Genomic_DNA"/>
</dbReference>
<name>A0A4Q2U259_9HYPH</name>
<dbReference type="CDD" id="cd07377">
    <property type="entry name" value="WHTH_GntR"/>
    <property type="match status" value="1"/>
</dbReference>
<feature type="domain" description="HTH gntR-type" evidence="4">
    <location>
        <begin position="30"/>
        <end position="97"/>
    </location>
</feature>
<evidence type="ECO:0000256" key="3">
    <source>
        <dbReference type="ARBA" id="ARBA00023163"/>
    </source>
</evidence>
<dbReference type="InterPro" id="IPR008920">
    <property type="entry name" value="TF_FadR/GntR_C"/>
</dbReference>
<evidence type="ECO:0000313" key="6">
    <source>
        <dbReference type="Proteomes" id="UP000290759"/>
    </source>
</evidence>
<dbReference type="PROSITE" id="PS50949">
    <property type="entry name" value="HTH_GNTR"/>
    <property type="match status" value="1"/>
</dbReference>
<organism evidence="5 6">
    <name type="scientific">Lichenibacterium minor</name>
    <dbReference type="NCBI Taxonomy" id="2316528"/>
    <lineage>
        <taxon>Bacteria</taxon>
        <taxon>Pseudomonadati</taxon>
        <taxon>Pseudomonadota</taxon>
        <taxon>Alphaproteobacteria</taxon>
        <taxon>Hyphomicrobiales</taxon>
        <taxon>Lichenihabitantaceae</taxon>
        <taxon>Lichenibacterium</taxon>
    </lineage>
</organism>
<dbReference type="SUPFAM" id="SSF48008">
    <property type="entry name" value="GntR ligand-binding domain-like"/>
    <property type="match status" value="1"/>
</dbReference>
<dbReference type="GO" id="GO:0003700">
    <property type="term" value="F:DNA-binding transcription factor activity"/>
    <property type="evidence" value="ECO:0007669"/>
    <property type="project" value="InterPro"/>
</dbReference>
<proteinExistence type="predicted"/>
<reference evidence="5 6" key="2">
    <citation type="submission" date="2019-02" db="EMBL/GenBank/DDBJ databases">
        <title>'Lichenibacterium ramalinii' gen. nov. sp. nov., 'Lichenibacterium minor' gen. nov. sp. nov.</title>
        <authorList>
            <person name="Pankratov T."/>
        </authorList>
    </citation>
    <scope>NUCLEOTIDE SEQUENCE [LARGE SCALE GENOMIC DNA]</scope>
    <source>
        <strain evidence="5 6">RmlP026</strain>
    </source>
</reference>
<evidence type="ECO:0000256" key="2">
    <source>
        <dbReference type="ARBA" id="ARBA00023125"/>
    </source>
</evidence>
<dbReference type="Proteomes" id="UP000290759">
    <property type="component" value="Unassembled WGS sequence"/>
</dbReference>
<keyword evidence="1" id="KW-0805">Transcription regulation</keyword>
<dbReference type="GO" id="GO:0003677">
    <property type="term" value="F:DNA binding"/>
    <property type="evidence" value="ECO:0007669"/>
    <property type="project" value="UniProtKB-KW"/>
</dbReference>
<dbReference type="PANTHER" id="PTHR43537:SF45">
    <property type="entry name" value="GNTR FAMILY REGULATORY PROTEIN"/>
    <property type="match status" value="1"/>
</dbReference>
<comment type="caution">
    <text evidence="5">The sequence shown here is derived from an EMBL/GenBank/DDBJ whole genome shotgun (WGS) entry which is preliminary data.</text>
</comment>
<dbReference type="InterPro" id="IPR011711">
    <property type="entry name" value="GntR_C"/>
</dbReference>
<evidence type="ECO:0000256" key="1">
    <source>
        <dbReference type="ARBA" id="ARBA00023015"/>
    </source>
</evidence>
<sequence>MEGSVSGKGAVARGRQAGIRCPATRAGSPMTAAGAIATALRDDIVGMAILPRTPLRDAALCERFGTSRTPVREALIRLGEEGLVDILPQSGTFVSRIPLDAIPEAVLVRQALEGVTVEGAAARGGSAAAARLDAAIGAQRQLALRGDTRGFHEADEAFHEAIALLAGHPNIWRLLRQVKVQLDRARRLTLPALGRMDQVIAEHATIRDAVAAGDAGRARSAMTAHLGVVVPDVARLRDLHPDFFI</sequence>
<dbReference type="SMART" id="SM00895">
    <property type="entry name" value="FCD"/>
    <property type="match status" value="1"/>
</dbReference>
<dbReference type="InterPro" id="IPR000524">
    <property type="entry name" value="Tscrpt_reg_HTH_GntR"/>
</dbReference>
<dbReference type="PANTHER" id="PTHR43537">
    <property type="entry name" value="TRANSCRIPTIONAL REGULATOR, GNTR FAMILY"/>
    <property type="match status" value="1"/>
</dbReference>
<accession>A0A4Q2U259</accession>
<dbReference type="Gene3D" id="1.10.10.10">
    <property type="entry name" value="Winged helix-like DNA-binding domain superfamily/Winged helix DNA-binding domain"/>
    <property type="match status" value="1"/>
</dbReference>
<evidence type="ECO:0000259" key="4">
    <source>
        <dbReference type="PROSITE" id="PS50949"/>
    </source>
</evidence>
<dbReference type="Pfam" id="PF00392">
    <property type="entry name" value="GntR"/>
    <property type="match status" value="1"/>
</dbReference>
<dbReference type="InterPro" id="IPR036388">
    <property type="entry name" value="WH-like_DNA-bd_sf"/>
</dbReference>
<gene>
    <name evidence="5" type="ORF">D3273_18005</name>
</gene>
<dbReference type="InterPro" id="IPR036390">
    <property type="entry name" value="WH_DNA-bd_sf"/>
</dbReference>
<dbReference type="SUPFAM" id="SSF46785">
    <property type="entry name" value="Winged helix' DNA-binding domain"/>
    <property type="match status" value="1"/>
</dbReference>
<protein>
    <submittedName>
        <fullName evidence="5">GntR family transcriptional regulator</fullName>
    </submittedName>
</protein>
<reference evidence="5 6" key="1">
    <citation type="submission" date="2018-12" db="EMBL/GenBank/DDBJ databases">
        <authorList>
            <person name="Grouzdev D.S."/>
            <person name="Krutkina M.S."/>
        </authorList>
    </citation>
    <scope>NUCLEOTIDE SEQUENCE [LARGE SCALE GENOMIC DNA]</scope>
    <source>
        <strain evidence="5 6">RmlP026</strain>
    </source>
</reference>
<dbReference type="SMART" id="SM00345">
    <property type="entry name" value="HTH_GNTR"/>
    <property type="match status" value="1"/>
</dbReference>
<keyword evidence="2" id="KW-0238">DNA-binding</keyword>
<dbReference type="AlphaFoldDB" id="A0A4Q2U259"/>
<keyword evidence="3" id="KW-0804">Transcription</keyword>
<dbReference type="OrthoDB" id="9788098at2"/>
<keyword evidence="6" id="KW-1185">Reference proteome</keyword>
<dbReference type="Gene3D" id="1.20.120.530">
    <property type="entry name" value="GntR ligand-binding domain-like"/>
    <property type="match status" value="1"/>
</dbReference>
<evidence type="ECO:0000313" key="5">
    <source>
        <dbReference type="EMBL" id="RYC30579.1"/>
    </source>
</evidence>